<accession>G9FHA0</accession>
<name>G9FHA0_9CAUD</name>
<evidence type="ECO:0000313" key="2">
    <source>
        <dbReference type="Proteomes" id="UP000005431"/>
    </source>
</evidence>
<dbReference type="EMBL" id="JN116824">
    <property type="protein sequence ID" value="AEV51989.1"/>
    <property type="molecule type" value="Genomic_DNA"/>
</dbReference>
<dbReference type="KEGG" id="vg:11541451"/>
<organism evidence="1 2">
    <name type="scientific">Rhodococcus phage REQ3</name>
    <dbReference type="NCBI Taxonomy" id="1109714"/>
    <lineage>
        <taxon>Viruses</taxon>
        <taxon>Duplodnaviria</taxon>
        <taxon>Heunggongvirae</taxon>
        <taxon>Uroviricota</taxon>
        <taxon>Caudoviricetes</taxon>
        <taxon>Caudoviricetes incertae sedis</taxon>
        <taxon>Wodongavirus</taxon>
        <taxon>Wodongavirus REQ3</taxon>
    </lineage>
</organism>
<dbReference type="Proteomes" id="UP000005431">
    <property type="component" value="Segment"/>
</dbReference>
<sequence>MNRLTRGSAKTRVIAAHTATACAAKPSGGTPDARITVGMREARPTTAANTVRATARHG</sequence>
<evidence type="ECO:0000313" key="1">
    <source>
        <dbReference type="EMBL" id="AEV51989.1"/>
    </source>
</evidence>
<keyword evidence="2" id="KW-1185">Reference proteome</keyword>
<proteinExistence type="predicted"/>
<dbReference type="GeneID" id="11541451"/>
<dbReference type="RefSeq" id="YP_005087245.1">
    <property type="nucleotide sequence ID" value="NC_016654.1"/>
</dbReference>
<reference evidence="1 2" key="1">
    <citation type="submission" date="2011-06" db="EMBL/GenBank/DDBJ databases">
        <title>Two lysogenic phages can make up a single lytic phage.</title>
        <authorList>
            <person name="Petrovski S."/>
        </authorList>
    </citation>
    <scope>NUCLEOTIDE SEQUENCE [LARGE SCALE GENOMIC DNA]</scope>
</reference>
<protein>
    <submittedName>
        <fullName evidence="1">Uncharacterized protein</fullName>
    </submittedName>
</protein>